<keyword evidence="4" id="KW-1185">Reference proteome</keyword>
<dbReference type="InterPro" id="IPR019480">
    <property type="entry name" value="Dihydroorotate_DH_Fe-S-bd"/>
</dbReference>
<feature type="domain" description="Dihydroorotate dehydrogenase electron transfer subunit iron-sulphur cluster binding" evidence="2">
    <location>
        <begin position="251"/>
        <end position="286"/>
    </location>
</feature>
<name>A0ABN3UDI4_9ACTN</name>
<dbReference type="Pfam" id="PF10418">
    <property type="entry name" value="DHODB_Fe-S_bind"/>
    <property type="match status" value="1"/>
</dbReference>
<evidence type="ECO:0000259" key="2">
    <source>
        <dbReference type="Pfam" id="PF10418"/>
    </source>
</evidence>
<dbReference type="Proteomes" id="UP001501842">
    <property type="component" value="Unassembled WGS sequence"/>
</dbReference>
<evidence type="ECO:0000256" key="1">
    <source>
        <dbReference type="SAM" id="MobiDB-lite"/>
    </source>
</evidence>
<sequence>MCVPGRERYRIWTTAPRPYRIVDRYAELPGEMTLVLVPDGPGSGSGGRGAGRDAAEPAEGSAEPAPGRFWVLHTESGMRIPAADVSTRPLLSDGQVGESSLVELRALRVPCGPGSCRIGDRVGLAGPRGNGWDLDRAAGGELLVLGWDSGLGLLRPVVERALAGAGRYRSLRVWAAGAVWSAAPEGAGGRPVPTGVVSPVVDGPLPPGELVFDPVSAVALLAGPLRLALATARRLREQGMDAERIQVAAHELIQCGSGRCGRCLLETAEGPVRVCREGPVLSYDRLAGLSL</sequence>
<feature type="region of interest" description="Disordered" evidence="1">
    <location>
        <begin position="36"/>
        <end position="65"/>
    </location>
</feature>
<organism evidence="3 4">
    <name type="scientific">Actinocorallia aurantiaca</name>
    <dbReference type="NCBI Taxonomy" id="46204"/>
    <lineage>
        <taxon>Bacteria</taxon>
        <taxon>Bacillati</taxon>
        <taxon>Actinomycetota</taxon>
        <taxon>Actinomycetes</taxon>
        <taxon>Streptosporangiales</taxon>
        <taxon>Thermomonosporaceae</taxon>
        <taxon>Actinocorallia</taxon>
    </lineage>
</organism>
<proteinExistence type="predicted"/>
<dbReference type="EMBL" id="BAAATZ010000019">
    <property type="protein sequence ID" value="GAA2730796.1"/>
    <property type="molecule type" value="Genomic_DNA"/>
</dbReference>
<dbReference type="PANTHER" id="PTHR43513:SF3">
    <property type="entry name" value="DIHYDROOROTATE DEHYDROGENASE B (NAD(+)), ELECTRON TRANSFER SUBUNIT-RELATED"/>
    <property type="match status" value="1"/>
</dbReference>
<evidence type="ECO:0000313" key="4">
    <source>
        <dbReference type="Proteomes" id="UP001501842"/>
    </source>
</evidence>
<dbReference type="InterPro" id="IPR050353">
    <property type="entry name" value="PyrK_electron_transfer"/>
</dbReference>
<dbReference type="PANTHER" id="PTHR43513">
    <property type="entry name" value="DIHYDROOROTATE DEHYDROGENASE B (NAD(+)), ELECTRON TRANSFER SUBUNIT"/>
    <property type="match status" value="1"/>
</dbReference>
<reference evidence="3 4" key="1">
    <citation type="journal article" date="2019" name="Int. J. Syst. Evol. Microbiol.">
        <title>The Global Catalogue of Microorganisms (GCM) 10K type strain sequencing project: providing services to taxonomists for standard genome sequencing and annotation.</title>
        <authorList>
            <consortium name="The Broad Institute Genomics Platform"/>
            <consortium name="The Broad Institute Genome Sequencing Center for Infectious Disease"/>
            <person name="Wu L."/>
            <person name="Ma J."/>
        </authorList>
    </citation>
    <scope>NUCLEOTIDE SEQUENCE [LARGE SCALE GENOMIC DNA]</scope>
    <source>
        <strain evidence="3 4">JCM 8201</strain>
    </source>
</reference>
<gene>
    <name evidence="3" type="ORF">GCM10010439_44640</name>
</gene>
<comment type="caution">
    <text evidence="3">The sequence shown here is derived from an EMBL/GenBank/DDBJ whole genome shotgun (WGS) entry which is preliminary data.</text>
</comment>
<protein>
    <submittedName>
        <fullName evidence="3">FAD/NAD(P)-binding protein</fullName>
    </submittedName>
</protein>
<evidence type="ECO:0000313" key="3">
    <source>
        <dbReference type="EMBL" id="GAA2730796.1"/>
    </source>
</evidence>
<accession>A0ABN3UDI4</accession>